<dbReference type="OrthoDB" id="9793179at2"/>
<accession>A0A3L7K3T6</accession>
<dbReference type="AlphaFoldDB" id="A0A3L7K3T6"/>
<dbReference type="Pfam" id="PF02872">
    <property type="entry name" value="5_nucleotid_C"/>
    <property type="match status" value="1"/>
</dbReference>
<dbReference type="InterPro" id="IPR004843">
    <property type="entry name" value="Calcineurin-like_PHP"/>
</dbReference>
<protein>
    <submittedName>
        <fullName evidence="5">Bifunctional metallophosphatase/5'-nucleotidase</fullName>
    </submittedName>
</protein>
<evidence type="ECO:0000259" key="4">
    <source>
        <dbReference type="Pfam" id="PF02872"/>
    </source>
</evidence>
<dbReference type="Proteomes" id="UP000276770">
    <property type="component" value="Unassembled WGS sequence"/>
</dbReference>
<dbReference type="InterPro" id="IPR029052">
    <property type="entry name" value="Metallo-depent_PP-like"/>
</dbReference>
<dbReference type="PROSITE" id="PS00785">
    <property type="entry name" value="5_NUCLEOTIDASE_1"/>
    <property type="match status" value="1"/>
</dbReference>
<dbReference type="GO" id="GO:0009166">
    <property type="term" value="P:nucleotide catabolic process"/>
    <property type="evidence" value="ECO:0007669"/>
    <property type="project" value="InterPro"/>
</dbReference>
<dbReference type="InterPro" id="IPR006146">
    <property type="entry name" value="5'-Nucleotdase_CS"/>
</dbReference>
<evidence type="ECO:0000256" key="2">
    <source>
        <dbReference type="RuleBase" id="RU362119"/>
    </source>
</evidence>
<dbReference type="Gene3D" id="3.90.780.10">
    <property type="entry name" value="5'-Nucleotidase, C-terminal domain"/>
    <property type="match status" value="1"/>
</dbReference>
<keyword evidence="6" id="KW-1185">Reference proteome</keyword>
<dbReference type="CDD" id="cd00845">
    <property type="entry name" value="MPP_UshA_N_like"/>
    <property type="match status" value="1"/>
</dbReference>
<dbReference type="InterPro" id="IPR008334">
    <property type="entry name" value="5'-Nucleotdase_C"/>
</dbReference>
<dbReference type="Pfam" id="PF00149">
    <property type="entry name" value="Metallophos"/>
    <property type="match status" value="1"/>
</dbReference>
<evidence type="ECO:0000256" key="1">
    <source>
        <dbReference type="ARBA" id="ARBA00022729"/>
    </source>
</evidence>
<dbReference type="GO" id="GO:0016788">
    <property type="term" value="F:hydrolase activity, acting on ester bonds"/>
    <property type="evidence" value="ECO:0007669"/>
    <property type="project" value="InterPro"/>
</dbReference>
<keyword evidence="2" id="KW-0378">Hydrolase</keyword>
<keyword evidence="2" id="KW-0547">Nucleotide-binding</keyword>
<dbReference type="PANTHER" id="PTHR11575">
    <property type="entry name" value="5'-NUCLEOTIDASE-RELATED"/>
    <property type="match status" value="1"/>
</dbReference>
<sequence>MKLTIIHTNDLHSHFENFTRAASWIRTNKTEHTLVLDGGDFADFKSIELQGTRGIAAIELLESVGYDAITIGNNETFNGVDTLEHMAGRSTVPFISNNLLKKDQTKIDGVFRSTIIEKNGLRILITGSSPDLGVFNDGLGVSISSYKEAAEEELKRNQGNYDICILLSHIGTEEDEKLAEEINGIDIIISAHDHQLYKEAKIVNGTIMNSAGCYGEHIGFLELEASEEKIELLRSGTIATDNLPSDEETVRLLKENKDRAVVVLSRPLYPLEKPLWHDVIEENPISNLIADGLKDMLQGDIGIINSGIVNAGAFDYLSNKKLVEICPSPLNPTTFEIQGKYIKQALEESLDAQVCMADGRGPGFRGKYAGKLHVSGAKIVHNGKKIVEMYIGDRPLDEEAWYTVASSDYLQRGSGYPSLANNRNDQYRPEEIRDVIRMYADKPEFIDRAVDKRWRETANVSVTL</sequence>
<dbReference type="InterPro" id="IPR006179">
    <property type="entry name" value="5_nucleotidase/apyrase"/>
</dbReference>
<comment type="similarity">
    <text evidence="2">Belongs to the 5'-nucleotidase family.</text>
</comment>
<keyword evidence="1" id="KW-0732">Signal</keyword>
<dbReference type="InterPro" id="IPR036907">
    <property type="entry name" value="5'-Nucleotdase_C_sf"/>
</dbReference>
<evidence type="ECO:0000313" key="6">
    <source>
        <dbReference type="Proteomes" id="UP000276770"/>
    </source>
</evidence>
<gene>
    <name evidence="5" type="ORF">D9X91_04895</name>
</gene>
<dbReference type="Gene3D" id="3.60.21.10">
    <property type="match status" value="1"/>
</dbReference>
<dbReference type="SUPFAM" id="SSF56300">
    <property type="entry name" value="Metallo-dependent phosphatases"/>
    <property type="match status" value="1"/>
</dbReference>
<dbReference type="GO" id="GO:0030288">
    <property type="term" value="C:outer membrane-bounded periplasmic space"/>
    <property type="evidence" value="ECO:0007669"/>
    <property type="project" value="TreeGrafter"/>
</dbReference>
<comment type="caution">
    <text evidence="5">The sequence shown here is derived from an EMBL/GenBank/DDBJ whole genome shotgun (WGS) entry which is preliminary data.</text>
</comment>
<evidence type="ECO:0000259" key="3">
    <source>
        <dbReference type="Pfam" id="PF00149"/>
    </source>
</evidence>
<proteinExistence type="inferred from homology"/>
<dbReference type="EMBL" id="RCVZ01000002">
    <property type="protein sequence ID" value="RLQ97490.1"/>
    <property type="molecule type" value="Genomic_DNA"/>
</dbReference>
<evidence type="ECO:0000313" key="5">
    <source>
        <dbReference type="EMBL" id="RLQ97490.1"/>
    </source>
</evidence>
<dbReference type="PRINTS" id="PR01607">
    <property type="entry name" value="APYRASEFAMLY"/>
</dbReference>
<name>A0A3L7K3T6_9BACI</name>
<dbReference type="RefSeq" id="WP_121679440.1">
    <property type="nucleotide sequence ID" value="NZ_RCVZ01000002.1"/>
</dbReference>
<organism evidence="5 6">
    <name type="scientific">Falsibacillus albus</name>
    <dbReference type="NCBI Taxonomy" id="2478915"/>
    <lineage>
        <taxon>Bacteria</taxon>
        <taxon>Bacillati</taxon>
        <taxon>Bacillota</taxon>
        <taxon>Bacilli</taxon>
        <taxon>Bacillales</taxon>
        <taxon>Bacillaceae</taxon>
        <taxon>Falsibacillus</taxon>
    </lineage>
</organism>
<dbReference type="PANTHER" id="PTHR11575:SF24">
    <property type="entry name" value="5'-NUCLEOTIDASE"/>
    <property type="match status" value="1"/>
</dbReference>
<dbReference type="SUPFAM" id="SSF55816">
    <property type="entry name" value="5'-nucleotidase (syn. UDP-sugar hydrolase), C-terminal domain"/>
    <property type="match status" value="1"/>
</dbReference>
<dbReference type="GO" id="GO:0046872">
    <property type="term" value="F:metal ion binding"/>
    <property type="evidence" value="ECO:0007669"/>
    <property type="project" value="InterPro"/>
</dbReference>
<feature type="domain" description="Calcineurin-like phosphoesterase" evidence="3">
    <location>
        <begin position="4"/>
        <end position="195"/>
    </location>
</feature>
<dbReference type="GO" id="GO:0000166">
    <property type="term" value="F:nucleotide binding"/>
    <property type="evidence" value="ECO:0007669"/>
    <property type="project" value="UniProtKB-KW"/>
</dbReference>
<reference evidence="5 6" key="1">
    <citation type="submission" date="2018-10" db="EMBL/GenBank/DDBJ databases">
        <title>Falsibacillus sp. genome draft.</title>
        <authorList>
            <person name="Shi S."/>
        </authorList>
    </citation>
    <scope>NUCLEOTIDE SEQUENCE [LARGE SCALE GENOMIC DNA]</scope>
    <source>
        <strain evidence="5 6">GY 10110</strain>
    </source>
</reference>
<feature type="domain" description="5'-Nucleotidase C-terminal" evidence="4">
    <location>
        <begin position="277"/>
        <end position="416"/>
    </location>
</feature>